<dbReference type="WBParaSite" id="Hba_11820">
    <property type="protein sequence ID" value="Hba_11820"/>
    <property type="gene ID" value="Hba_11820"/>
</dbReference>
<dbReference type="AlphaFoldDB" id="A0A1I7X329"/>
<keyword evidence="1" id="KW-1185">Reference proteome</keyword>
<sequence>MNTDVLVNEGLRSDKAGRTNICERRRSIRYATALRGWLIESSLLETDLGLAVMITKQPLRMEKKEKKY</sequence>
<protein>
    <submittedName>
        <fullName evidence="2">Uncharacterized protein</fullName>
    </submittedName>
</protein>
<name>A0A1I7X329_HETBA</name>
<evidence type="ECO:0000313" key="1">
    <source>
        <dbReference type="Proteomes" id="UP000095283"/>
    </source>
</evidence>
<accession>A0A1I7X329</accession>
<reference evidence="2" key="1">
    <citation type="submission" date="2016-11" db="UniProtKB">
        <authorList>
            <consortium name="WormBaseParasite"/>
        </authorList>
    </citation>
    <scope>IDENTIFICATION</scope>
</reference>
<evidence type="ECO:0000313" key="2">
    <source>
        <dbReference type="WBParaSite" id="Hba_11820"/>
    </source>
</evidence>
<organism evidence="1 2">
    <name type="scientific">Heterorhabditis bacteriophora</name>
    <name type="common">Entomopathogenic nematode worm</name>
    <dbReference type="NCBI Taxonomy" id="37862"/>
    <lineage>
        <taxon>Eukaryota</taxon>
        <taxon>Metazoa</taxon>
        <taxon>Ecdysozoa</taxon>
        <taxon>Nematoda</taxon>
        <taxon>Chromadorea</taxon>
        <taxon>Rhabditida</taxon>
        <taxon>Rhabditina</taxon>
        <taxon>Rhabditomorpha</taxon>
        <taxon>Strongyloidea</taxon>
        <taxon>Heterorhabditidae</taxon>
        <taxon>Heterorhabditis</taxon>
    </lineage>
</organism>
<proteinExistence type="predicted"/>
<dbReference type="Proteomes" id="UP000095283">
    <property type="component" value="Unplaced"/>
</dbReference>